<dbReference type="InterPro" id="IPR029044">
    <property type="entry name" value="Nucleotide-diphossugar_trans"/>
</dbReference>
<keyword evidence="1" id="KW-0472">Membrane</keyword>
<dbReference type="RefSeq" id="WP_179922679.1">
    <property type="nucleotide sequence ID" value="NZ_CP058909.1"/>
</dbReference>
<evidence type="ECO:0000259" key="2">
    <source>
        <dbReference type="Pfam" id="PF00535"/>
    </source>
</evidence>
<dbReference type="GO" id="GO:0016740">
    <property type="term" value="F:transferase activity"/>
    <property type="evidence" value="ECO:0007669"/>
    <property type="project" value="UniProtKB-KW"/>
</dbReference>
<keyword evidence="1" id="KW-0812">Transmembrane</keyword>
<dbReference type="CDD" id="cd00761">
    <property type="entry name" value="Glyco_tranf_GTA_type"/>
    <property type="match status" value="1"/>
</dbReference>
<organism evidence="3 4">
    <name type="scientific">Halosimplex pelagicum</name>
    <dbReference type="NCBI Taxonomy" id="869886"/>
    <lineage>
        <taxon>Archaea</taxon>
        <taxon>Methanobacteriati</taxon>
        <taxon>Methanobacteriota</taxon>
        <taxon>Stenosarchaea group</taxon>
        <taxon>Halobacteria</taxon>
        <taxon>Halobacteriales</taxon>
        <taxon>Haloarculaceae</taxon>
        <taxon>Halosimplex</taxon>
    </lineage>
</organism>
<protein>
    <submittedName>
        <fullName evidence="3">Glycosyltransferase</fullName>
    </submittedName>
</protein>
<proteinExistence type="predicted"/>
<evidence type="ECO:0000256" key="1">
    <source>
        <dbReference type="SAM" id="Phobius"/>
    </source>
</evidence>
<dbReference type="KEGG" id="hpel:HZS54_11595"/>
<dbReference type="GeneID" id="56083242"/>
<dbReference type="AlphaFoldDB" id="A0A7D5T3X1"/>
<dbReference type="OrthoDB" id="27596at2157"/>
<dbReference type="Proteomes" id="UP000509346">
    <property type="component" value="Chromosome"/>
</dbReference>
<keyword evidence="1" id="KW-1133">Transmembrane helix</keyword>
<name>A0A7D5T3X1_9EURY</name>
<dbReference type="SUPFAM" id="SSF53448">
    <property type="entry name" value="Nucleotide-diphospho-sugar transferases"/>
    <property type="match status" value="1"/>
</dbReference>
<feature type="transmembrane region" description="Helical" evidence="1">
    <location>
        <begin position="258"/>
        <end position="277"/>
    </location>
</feature>
<sequence length="302" mass="33851">MASIILPTTEWTSSCDDLLEQVKPEDEFIIVCDHETDPVVDEVPDDSVRIETAGEPESCSGKANAVAAGLEASEDEIIICTDGDFDREADWRDRMVDNVEEHGAASTIPFFQIKSFVGFLLDAPVLLFGLSIFLTGTPIWGGALGFKRSDVDIETMNADLRQTVADDLLMGHYIDDVYFDTSLTTAVPTDGSPDSYLNRGIRFMRGIWYYSPMDIIAVLVTNAIFLVVTVLNPLVSIVGTTAISGLAYWYLGYRRWTFLLAFPGFFASIVMTLYGLAHKEFTWHGRRYRWESKFDVEVFNDR</sequence>
<dbReference type="InterPro" id="IPR001173">
    <property type="entry name" value="Glyco_trans_2-like"/>
</dbReference>
<keyword evidence="4" id="KW-1185">Reference proteome</keyword>
<dbReference type="Gene3D" id="3.90.550.10">
    <property type="entry name" value="Spore Coat Polysaccharide Biosynthesis Protein SpsA, Chain A"/>
    <property type="match status" value="1"/>
</dbReference>
<evidence type="ECO:0000313" key="4">
    <source>
        <dbReference type="Proteomes" id="UP000509346"/>
    </source>
</evidence>
<dbReference type="Pfam" id="PF00535">
    <property type="entry name" value="Glycos_transf_2"/>
    <property type="match status" value="1"/>
</dbReference>
<keyword evidence="3" id="KW-0808">Transferase</keyword>
<feature type="transmembrane region" description="Helical" evidence="1">
    <location>
        <begin position="125"/>
        <end position="146"/>
    </location>
</feature>
<accession>A0A7D5T3X1</accession>
<reference evidence="3 4" key="1">
    <citation type="submission" date="2020-07" db="EMBL/GenBank/DDBJ databases">
        <title>Halosimplex litoreum sp. nov. and Halosimplex rubrum sp. nov., isolated from different salt environments.</title>
        <authorList>
            <person name="Cui H."/>
        </authorList>
    </citation>
    <scope>NUCLEOTIDE SEQUENCE [LARGE SCALE GENOMIC DNA]</scope>
    <source>
        <strain evidence="3 4">R2</strain>
    </source>
</reference>
<feature type="transmembrane region" description="Helical" evidence="1">
    <location>
        <begin position="234"/>
        <end position="251"/>
    </location>
</feature>
<feature type="transmembrane region" description="Helical" evidence="1">
    <location>
        <begin position="207"/>
        <end position="228"/>
    </location>
</feature>
<feature type="domain" description="Glycosyltransferase 2-like" evidence="2">
    <location>
        <begin position="16"/>
        <end position="112"/>
    </location>
</feature>
<gene>
    <name evidence="3" type="ORF">HZS54_11595</name>
</gene>
<evidence type="ECO:0000313" key="3">
    <source>
        <dbReference type="EMBL" id="QLH82211.1"/>
    </source>
</evidence>
<dbReference type="EMBL" id="CP058909">
    <property type="protein sequence ID" value="QLH82211.1"/>
    <property type="molecule type" value="Genomic_DNA"/>
</dbReference>